<feature type="transmembrane region" description="Helical" evidence="19">
    <location>
        <begin position="12"/>
        <end position="35"/>
    </location>
</feature>
<dbReference type="InterPro" id="IPR038578">
    <property type="entry name" value="GT29-like_sf"/>
</dbReference>
<comment type="similarity">
    <text evidence="3">Belongs to the glycosyltransferase 29 family.</text>
</comment>
<dbReference type="EC" id="2.4.3.3" evidence="14"/>
<comment type="catalytic activity">
    <reaction evidence="15">
        <text>a 3-O-[N-acetyl-alpha-neuraminyl-(2-&gt;3)-beta-D-galactosyl-(1-&gt;3)-N-acetyl-alpha-D-galactosaminyl]-L-threonyl-[protein] + CMP-N-acetyl-beta-neuraminate = a 3-O-{alpha-Neu5Ac-(2-&gt;3)-beta-D-Gal-(1-&gt;3)-[alpha-Neu5Ac-(2-&gt;6)]-alpha-D-GalNAc}-L-threonyl-[protein] + CMP + H(+)</text>
        <dbReference type="Rhea" id="RHEA:81659"/>
        <dbReference type="Rhea" id="RHEA-COMP:14417"/>
        <dbReference type="Rhea" id="RHEA-COMP:16763"/>
        <dbReference type="ChEBI" id="CHEBI:15378"/>
        <dbReference type="ChEBI" id="CHEBI:57812"/>
        <dbReference type="ChEBI" id="CHEBI:60377"/>
        <dbReference type="ChEBI" id="CHEBI:139598"/>
        <dbReference type="ChEBI" id="CHEBI:156398"/>
    </reaction>
    <physiologicalReaction direction="left-to-right" evidence="15">
        <dbReference type="Rhea" id="RHEA:81660"/>
    </physiologicalReaction>
</comment>
<evidence type="ECO:0000256" key="9">
    <source>
        <dbReference type="ARBA" id="ARBA00023034"/>
    </source>
</evidence>
<reference evidence="21" key="1">
    <citation type="submission" date="2025-08" db="UniProtKB">
        <authorList>
            <consortium name="RefSeq"/>
        </authorList>
    </citation>
    <scope>IDENTIFICATION</scope>
</reference>
<feature type="region of interest" description="Disordered" evidence="18">
    <location>
        <begin position="64"/>
        <end position="86"/>
    </location>
</feature>
<keyword evidence="6 19" id="KW-0812">Transmembrane</keyword>
<comment type="catalytic activity">
    <reaction evidence="13">
        <text>a beta-D-galactosyl-(1-&gt;3)-N-acetyl-alpha-D-galactosaminyl derivative + CMP-N-acetyl-beta-neuraminate = a beta-D-galactosyl-(1-&gt;3)-[N-acetyl-alpha-neuraminyl-(2-&gt;6)]-N-acetyl-alpha-D-galactosaminyl derivative + CMP + H(+)</text>
        <dbReference type="Rhea" id="RHEA:11136"/>
        <dbReference type="ChEBI" id="CHEBI:15378"/>
        <dbReference type="ChEBI" id="CHEBI:57812"/>
        <dbReference type="ChEBI" id="CHEBI:60377"/>
        <dbReference type="ChEBI" id="CHEBI:133470"/>
        <dbReference type="ChEBI" id="CHEBI:140764"/>
        <dbReference type="EC" id="2.4.3.3"/>
    </reaction>
    <physiologicalReaction direction="left-to-right" evidence="13">
        <dbReference type="Rhea" id="RHEA:11137"/>
    </physiologicalReaction>
</comment>
<evidence type="ECO:0000256" key="5">
    <source>
        <dbReference type="ARBA" id="ARBA00022679"/>
    </source>
</evidence>
<gene>
    <name evidence="21" type="primary">LOC110973339</name>
</gene>
<keyword evidence="8 19" id="KW-1133">Transmembrane helix</keyword>
<keyword evidence="20" id="KW-1185">Reference proteome</keyword>
<organism evidence="20 21">
    <name type="scientific">Acanthaster planci</name>
    <name type="common">Crown-of-thorns starfish</name>
    <dbReference type="NCBI Taxonomy" id="133434"/>
    <lineage>
        <taxon>Eukaryota</taxon>
        <taxon>Metazoa</taxon>
        <taxon>Echinodermata</taxon>
        <taxon>Eleutherozoa</taxon>
        <taxon>Asterozoa</taxon>
        <taxon>Asteroidea</taxon>
        <taxon>Valvatacea</taxon>
        <taxon>Valvatida</taxon>
        <taxon>Acanthasteridae</taxon>
        <taxon>Acanthaster</taxon>
    </lineage>
</organism>
<evidence type="ECO:0000256" key="19">
    <source>
        <dbReference type="SAM" id="Phobius"/>
    </source>
</evidence>
<keyword evidence="12" id="KW-0325">Glycoprotein</keyword>
<protein>
    <recommendedName>
        <fullName evidence="14">alpha-N-acetylgalactosaminide alpha-2,6-sialyltransferase</fullName>
        <ecNumber evidence="14">2.4.3.3</ecNumber>
    </recommendedName>
</protein>
<proteinExistence type="inferred from homology"/>
<evidence type="ECO:0000256" key="15">
    <source>
        <dbReference type="ARBA" id="ARBA00050664"/>
    </source>
</evidence>
<sequence length="374" mass="42297">MVVFRFKLTRSVKAVLMIALLCYLSIVLVGIAAIMQKPTFRRTVNNGNFPATGRPAALVGLKHTDSCSTSSGNKTEEQKTAKPKTAPCPKTIASLTKYSKWFRERYQPGIKLFLDRDDTKHYDSLSASVLPFGFKKQNLTVMSQILQHKDFANPPVHGLAGRQSCIRCAVVGCGGILNGSGAGKEIDGHDYVFRVNKALTSGRFANDVGKRTTFYTFYPESQHLNDVEDKNVLAFFTMFKAYDADYALNMMNGEKPPKYLKKGKKYGVRTPVVTPTRVKFVHPNFFFYVFKTFLDSKAYRPTTGALVVFLALHICDEVTIYGFGYDPRFTMHYYDTKFVVHTRASTGVHDVDNERKLWHKLHEEGAIKLFQRDM</sequence>
<keyword evidence="10 19" id="KW-0472">Membrane</keyword>
<evidence type="ECO:0000256" key="13">
    <source>
        <dbReference type="ARBA" id="ARBA00036348"/>
    </source>
</evidence>
<name>A0A8B7XHP9_ACAPL</name>
<evidence type="ECO:0000256" key="8">
    <source>
        <dbReference type="ARBA" id="ARBA00022989"/>
    </source>
</evidence>
<dbReference type="PIRSF" id="PIRSF005557">
    <property type="entry name" value="Sialyl_trans"/>
    <property type="match status" value="1"/>
</dbReference>
<evidence type="ECO:0000256" key="11">
    <source>
        <dbReference type="ARBA" id="ARBA00023157"/>
    </source>
</evidence>
<evidence type="ECO:0000313" key="20">
    <source>
        <dbReference type="Proteomes" id="UP000694845"/>
    </source>
</evidence>
<evidence type="ECO:0000256" key="2">
    <source>
        <dbReference type="ARBA" id="ARBA00004922"/>
    </source>
</evidence>
<evidence type="ECO:0000313" key="21">
    <source>
        <dbReference type="RefSeq" id="XP_022079756.1"/>
    </source>
</evidence>
<dbReference type="Pfam" id="PF00777">
    <property type="entry name" value="Glyco_transf_29"/>
    <property type="match status" value="1"/>
</dbReference>
<evidence type="ECO:0000256" key="4">
    <source>
        <dbReference type="ARBA" id="ARBA00022676"/>
    </source>
</evidence>
<evidence type="ECO:0000256" key="14">
    <source>
        <dbReference type="ARBA" id="ARBA00039109"/>
    </source>
</evidence>
<evidence type="ECO:0000256" key="16">
    <source>
        <dbReference type="ARBA" id="ARBA00052285"/>
    </source>
</evidence>
<keyword evidence="7" id="KW-0735">Signal-anchor</keyword>
<accession>A0A8B7XHP9</accession>
<dbReference type="OMA" id="HALMQEP"/>
<feature type="disulfide bond" evidence="17">
    <location>
        <begin position="168"/>
        <end position="315"/>
    </location>
</feature>
<keyword evidence="4" id="KW-0328">Glycosyltransferase</keyword>
<comment type="pathway">
    <text evidence="2">Protein modification; protein glycosylation.</text>
</comment>
<dbReference type="PANTHER" id="PTHR45941">
    <property type="entry name" value="ALPHA-N-ACETYLGALACTOSAMINIDE ALPHA-2,6-SIALYLTRANSFERASE 2-LIKE-RELATED"/>
    <property type="match status" value="1"/>
</dbReference>
<evidence type="ECO:0000256" key="12">
    <source>
        <dbReference type="ARBA" id="ARBA00023180"/>
    </source>
</evidence>
<dbReference type="GeneID" id="110973339"/>
<dbReference type="GO" id="GO:0001665">
    <property type="term" value="F:alpha-N-acetylgalactosaminide alpha-2,6-sialyltransferase activity"/>
    <property type="evidence" value="ECO:0007669"/>
    <property type="project" value="UniProtKB-EC"/>
</dbReference>
<dbReference type="OrthoDB" id="10264956at2759"/>
<evidence type="ECO:0000256" key="10">
    <source>
        <dbReference type="ARBA" id="ARBA00023136"/>
    </source>
</evidence>
<evidence type="ECO:0000256" key="3">
    <source>
        <dbReference type="ARBA" id="ARBA00006003"/>
    </source>
</evidence>
<evidence type="ECO:0000256" key="17">
    <source>
        <dbReference type="PIRSR" id="PIRSR005557-2"/>
    </source>
</evidence>
<evidence type="ECO:0000256" key="7">
    <source>
        <dbReference type="ARBA" id="ARBA00022968"/>
    </source>
</evidence>
<keyword evidence="5" id="KW-0808">Transferase</keyword>
<dbReference type="FunFam" id="3.90.1480.20:FF:000015">
    <property type="entry name" value="Lactosylceramide alpha-2,3-sialyltransferase"/>
    <property type="match status" value="1"/>
</dbReference>
<dbReference type="RefSeq" id="XP_022079756.1">
    <property type="nucleotide sequence ID" value="XM_022224064.1"/>
</dbReference>
<dbReference type="KEGG" id="aplc:110973339"/>
<keyword evidence="9" id="KW-0333">Golgi apparatus</keyword>
<dbReference type="InterPro" id="IPR001675">
    <property type="entry name" value="Glyco_trans_29"/>
</dbReference>
<dbReference type="AlphaFoldDB" id="A0A8B7XHP9"/>
<evidence type="ECO:0000256" key="18">
    <source>
        <dbReference type="SAM" id="MobiDB-lite"/>
    </source>
</evidence>
<dbReference type="GO" id="GO:0000139">
    <property type="term" value="C:Golgi membrane"/>
    <property type="evidence" value="ECO:0007669"/>
    <property type="project" value="UniProtKB-SubCell"/>
</dbReference>
<dbReference type="Gene3D" id="3.90.1480.20">
    <property type="entry name" value="Glycosyl transferase family 29"/>
    <property type="match status" value="1"/>
</dbReference>
<dbReference type="InterPro" id="IPR012163">
    <property type="entry name" value="Sialyl_trans"/>
</dbReference>
<dbReference type="PANTHER" id="PTHR45941:SF8">
    <property type="entry name" value="ALPHA-N-ACETYLGALACTOSAMINIDE ALPHA-2,6-SIALYLTRANSFERASE 1-LIKE"/>
    <property type="match status" value="1"/>
</dbReference>
<evidence type="ECO:0000256" key="6">
    <source>
        <dbReference type="ARBA" id="ARBA00022692"/>
    </source>
</evidence>
<comment type="subcellular location">
    <subcellularLocation>
        <location evidence="1">Golgi apparatus membrane</location>
        <topology evidence="1">Single-pass type II membrane protein</topology>
    </subcellularLocation>
</comment>
<comment type="catalytic activity">
    <reaction evidence="16">
        <text>a 3-O-[N-acetyl-alpha-D-galactosaminyl]-L-threonyl-[protein] + CMP-N-acetyl-beta-neuraminate = a 3-O-[N-acetyl-alpha-neuraminosyl-(2-&gt;6)-N-acetyl-alpha-D-galactosaminyl]-L-threonyl-[protein] + CMP + H(+)</text>
        <dbReference type="Rhea" id="RHEA:81643"/>
        <dbReference type="Rhea" id="RHEA-COMP:11689"/>
        <dbReference type="Rhea" id="RHEA-COMP:19720"/>
        <dbReference type="ChEBI" id="CHEBI:15378"/>
        <dbReference type="ChEBI" id="CHEBI:57812"/>
        <dbReference type="ChEBI" id="CHEBI:60377"/>
        <dbReference type="ChEBI" id="CHEBI:87075"/>
        <dbReference type="ChEBI" id="CHEBI:231970"/>
    </reaction>
    <physiologicalReaction direction="left-to-right" evidence="16">
        <dbReference type="Rhea" id="RHEA:81644"/>
    </physiologicalReaction>
</comment>
<keyword evidence="11" id="KW-1015">Disulfide bond</keyword>
<dbReference type="Proteomes" id="UP000694845">
    <property type="component" value="Unplaced"/>
</dbReference>
<evidence type="ECO:0000256" key="1">
    <source>
        <dbReference type="ARBA" id="ARBA00004323"/>
    </source>
</evidence>